<dbReference type="Pfam" id="PF00642">
    <property type="entry name" value="zf-CCCH"/>
    <property type="match status" value="2"/>
</dbReference>
<dbReference type="InterPro" id="IPR000571">
    <property type="entry name" value="Znf_CCCH"/>
</dbReference>
<dbReference type="GO" id="GO:0003729">
    <property type="term" value="F:mRNA binding"/>
    <property type="evidence" value="ECO:0007669"/>
    <property type="project" value="InterPro"/>
</dbReference>
<dbReference type="Gene3D" id="6.10.250.3220">
    <property type="match status" value="1"/>
</dbReference>
<dbReference type="Gramene" id="TraesROB_scaffold_006158_01G000100.1">
    <property type="protein sequence ID" value="TraesROB_scaffold_006158_01G000100.1"/>
    <property type="gene ID" value="TraesROB_scaffold_006158_01G000100"/>
</dbReference>
<keyword evidence="9" id="KW-1185">Reference proteome</keyword>
<dbReference type="GO" id="GO:0010468">
    <property type="term" value="P:regulation of gene expression"/>
    <property type="evidence" value="ECO:0007669"/>
    <property type="project" value="UniProtKB-ARBA"/>
</dbReference>
<organism evidence="8">
    <name type="scientific">Triticum aestivum</name>
    <name type="common">Wheat</name>
    <dbReference type="NCBI Taxonomy" id="4565"/>
    <lineage>
        <taxon>Eukaryota</taxon>
        <taxon>Viridiplantae</taxon>
        <taxon>Streptophyta</taxon>
        <taxon>Embryophyta</taxon>
        <taxon>Tracheophyta</taxon>
        <taxon>Spermatophyta</taxon>
        <taxon>Magnoliopsida</taxon>
        <taxon>Liliopsida</taxon>
        <taxon>Poales</taxon>
        <taxon>Poaceae</taxon>
        <taxon>BOP clade</taxon>
        <taxon>Pooideae</taxon>
        <taxon>Triticodae</taxon>
        <taxon>Triticeae</taxon>
        <taxon>Triticinae</taxon>
        <taxon>Triticum</taxon>
    </lineage>
</organism>
<reference evidence="8" key="1">
    <citation type="submission" date="2018-08" db="EMBL/GenBank/DDBJ databases">
        <authorList>
            <person name="Rossello M."/>
        </authorList>
    </citation>
    <scope>NUCLEOTIDE SEQUENCE [LARGE SCALE GENOMIC DNA]</scope>
    <source>
        <strain evidence="8">cv. Chinese Spring</strain>
    </source>
</reference>
<dbReference type="PANTHER" id="PTHR12547:SF184">
    <property type="entry name" value="CCCH-TYPE ZN-FINGER PROTEIN"/>
    <property type="match status" value="1"/>
</dbReference>
<dbReference type="GO" id="GO:0008270">
    <property type="term" value="F:zinc ion binding"/>
    <property type="evidence" value="ECO:0007669"/>
    <property type="project" value="UniProtKB-KW"/>
</dbReference>
<dbReference type="AlphaFoldDB" id="A0A3B6PIN2"/>
<sequence>MSSTPDPDTPPRVEERRIAYSKESLLSVREACRDKLPAGIHACKREVEAASLMWDSEPRGGSEPPRTRAGCKSKKIDKICTRFFSAGDCPFGEDCRFLHRVPSGHQEPDQAVAKKMSKLDLGGDPAPATVKTRLCKNHGAPEGCKWGERCHFAHGDGELGKPMGPGSSFKTRLCVSFVAGGSCAFAGRCHFAHGDDELRRPDAS</sequence>
<feature type="domain" description="C3H1-type" evidence="7">
    <location>
        <begin position="129"/>
        <end position="157"/>
    </location>
</feature>
<dbReference type="InterPro" id="IPR045877">
    <property type="entry name" value="ZFP36-like"/>
</dbReference>
<dbReference type="Gramene" id="TraesCLE_scaffold_035548_01G000200.1">
    <property type="protein sequence ID" value="TraesCLE_scaffold_035548_01G000200.1"/>
    <property type="gene ID" value="TraesCLE_scaffold_035548_01G000200"/>
</dbReference>
<dbReference type="InterPro" id="IPR036855">
    <property type="entry name" value="Znf_CCCH_sf"/>
</dbReference>
<dbReference type="EnsemblPlants" id="TraesCS6B02G194100.1">
    <property type="protein sequence ID" value="TraesCS6B02G194100.1"/>
    <property type="gene ID" value="TraesCS6B02G194100"/>
</dbReference>
<feature type="zinc finger region" description="C3H1-type" evidence="6">
    <location>
        <begin position="129"/>
        <end position="157"/>
    </location>
</feature>
<evidence type="ECO:0000313" key="8">
    <source>
        <dbReference type="EnsemblPlants" id="TraesCS6B02G194100.1"/>
    </source>
</evidence>
<dbReference type="PROSITE" id="PS50103">
    <property type="entry name" value="ZF_C3H1"/>
    <property type="match status" value="3"/>
</dbReference>
<dbReference type="SUPFAM" id="SSF90229">
    <property type="entry name" value="CCCH zinc finger"/>
    <property type="match status" value="3"/>
</dbReference>
<dbReference type="STRING" id="4565.A0A3B6PIN2"/>
<dbReference type="Gramene" id="TraesJAG6B03G03492690.1">
    <property type="protein sequence ID" value="TraesJAG6B03G03492690.1"/>
    <property type="gene ID" value="TraesJAG6B03G03492690"/>
</dbReference>
<evidence type="ECO:0000256" key="2">
    <source>
        <dbReference type="ARBA" id="ARBA00022737"/>
    </source>
</evidence>
<evidence type="ECO:0000313" key="9">
    <source>
        <dbReference type="Proteomes" id="UP000019116"/>
    </source>
</evidence>
<dbReference type="Gramene" id="TraesCS6B02G194100.1">
    <property type="protein sequence ID" value="TraesCS6B02G194100.1"/>
    <property type="gene ID" value="TraesCS6B02G194100"/>
</dbReference>
<evidence type="ECO:0000256" key="3">
    <source>
        <dbReference type="ARBA" id="ARBA00022771"/>
    </source>
</evidence>
<dbReference type="Gramene" id="TraesLAC6B03G03456710.1">
    <property type="protein sequence ID" value="TraesLAC6B03G03456710.1"/>
    <property type="gene ID" value="TraesLAC6B03G03456710"/>
</dbReference>
<dbReference type="OMA" id="AFAGRCH"/>
<feature type="zinc finger region" description="C3H1-type" evidence="6">
    <location>
        <begin position="168"/>
        <end position="196"/>
    </location>
</feature>
<dbReference type="Gramene" id="TraesWEE_scaffold_008185_01G000100.1">
    <property type="protein sequence ID" value="TraesWEE_scaffold_008185_01G000100.1"/>
    <property type="gene ID" value="TraesWEE_scaffold_008185_01G000100"/>
</dbReference>
<dbReference type="Gramene" id="TraesCS6B03G0498700.1">
    <property type="protein sequence ID" value="TraesCS6B03G0498700.1.CDS"/>
    <property type="gene ID" value="TraesCS6B03G0498700"/>
</dbReference>
<dbReference type="Gramene" id="TraesCAD_scaffold_172320_01G000200.1">
    <property type="protein sequence ID" value="TraesCAD_scaffold_172320_01G000200.1"/>
    <property type="gene ID" value="TraesCAD_scaffold_172320_01G000200"/>
</dbReference>
<evidence type="ECO:0000256" key="1">
    <source>
        <dbReference type="ARBA" id="ARBA00022723"/>
    </source>
</evidence>
<proteinExistence type="predicted"/>
<dbReference type="Gramene" id="TraesLDM6B03G03506810.1">
    <property type="protein sequence ID" value="TraesLDM6B03G03506810.1"/>
    <property type="gene ID" value="TraesLDM6B03G03506810"/>
</dbReference>
<keyword evidence="4 6" id="KW-0862">Zinc</keyword>
<evidence type="ECO:0000256" key="4">
    <source>
        <dbReference type="ARBA" id="ARBA00022833"/>
    </source>
</evidence>
<dbReference type="FunFam" id="4.10.1000.10:FF:000003">
    <property type="entry name" value="Zinc finger CCCH domain-containing protein"/>
    <property type="match status" value="1"/>
</dbReference>
<name>A0A3B6PIN2_WHEAT</name>
<dbReference type="GO" id="GO:0051252">
    <property type="term" value="P:regulation of RNA metabolic process"/>
    <property type="evidence" value="ECO:0007669"/>
    <property type="project" value="UniProtKB-ARBA"/>
</dbReference>
<dbReference type="GO" id="GO:0003677">
    <property type="term" value="F:DNA binding"/>
    <property type="evidence" value="ECO:0007669"/>
    <property type="project" value="UniProtKB-KW"/>
</dbReference>
<dbReference type="PANTHER" id="PTHR12547">
    <property type="entry name" value="CCCH ZINC FINGER/TIS11-RELATED"/>
    <property type="match status" value="1"/>
</dbReference>
<keyword evidence="1 6" id="KW-0479">Metal-binding</keyword>
<reference evidence="8" key="2">
    <citation type="submission" date="2018-10" db="UniProtKB">
        <authorList>
            <consortium name="EnsemblPlants"/>
        </authorList>
    </citation>
    <scope>IDENTIFICATION</scope>
</reference>
<dbReference type="Pfam" id="PF14608">
    <property type="entry name" value="zf-CCCH_2"/>
    <property type="match status" value="1"/>
</dbReference>
<dbReference type="Proteomes" id="UP000019116">
    <property type="component" value="Chromosome 6B"/>
</dbReference>
<accession>A0A3B6PIN2</accession>
<dbReference type="Gramene" id="TraesJUL6B03G03530680.1">
    <property type="protein sequence ID" value="TraesJUL6B03G03530680.1"/>
    <property type="gene ID" value="TraesJUL6B03G03530680"/>
</dbReference>
<keyword evidence="5" id="KW-0238">DNA-binding</keyword>
<dbReference type="Gene3D" id="4.10.1000.10">
    <property type="entry name" value="Zinc finger, CCCH-type"/>
    <property type="match status" value="2"/>
</dbReference>
<evidence type="ECO:0000259" key="7">
    <source>
        <dbReference type="PROSITE" id="PS50103"/>
    </source>
</evidence>
<dbReference type="OrthoDB" id="410307at2759"/>
<keyword evidence="2" id="KW-0677">Repeat</keyword>
<keyword evidence="3 6" id="KW-0863">Zinc-finger</keyword>
<feature type="zinc finger region" description="C3H1-type" evidence="6">
    <location>
        <begin position="74"/>
        <end position="102"/>
    </location>
</feature>
<evidence type="ECO:0000256" key="6">
    <source>
        <dbReference type="PROSITE-ProRule" id="PRU00723"/>
    </source>
</evidence>
<protein>
    <recommendedName>
        <fullName evidence="7">C3H1-type domain-containing protein</fullName>
    </recommendedName>
</protein>
<dbReference type="SMART" id="SM00356">
    <property type="entry name" value="ZnF_C3H1"/>
    <property type="match status" value="3"/>
</dbReference>
<evidence type="ECO:0000256" key="5">
    <source>
        <dbReference type="ARBA" id="ARBA00023125"/>
    </source>
</evidence>
<feature type="domain" description="C3H1-type" evidence="7">
    <location>
        <begin position="168"/>
        <end position="196"/>
    </location>
</feature>
<dbReference type="Gramene" id="TraesRN6B0100487900.1">
    <property type="protein sequence ID" value="TraesRN6B0100487900.1"/>
    <property type="gene ID" value="TraesRN6B0100487900"/>
</dbReference>
<feature type="domain" description="C3H1-type" evidence="7">
    <location>
        <begin position="74"/>
        <end position="102"/>
    </location>
</feature>